<sequence length="94" mass="11156">MTRYATFFKLHPIHHEHTNVQILIERCNKAEAQECLYKSELQFTLETPTFILETNRQLSKEEIDNLPYKKVSIRHDKGIGFFLEGRPPKREAIK</sequence>
<reference evidence="1 2" key="1">
    <citation type="submission" date="2017-10" db="EMBL/GenBank/DDBJ databases">
        <title>Draft genome of Chryseomicrobium casticus sp. nov.</title>
        <authorList>
            <person name="Chakraborty R."/>
            <person name="Saha T."/>
        </authorList>
    </citation>
    <scope>NUCLEOTIDE SEQUENCE [LARGE SCALE GENOMIC DNA]</scope>
    <source>
        <strain evidence="1 2">ET03</strain>
    </source>
</reference>
<keyword evidence="2" id="KW-1185">Reference proteome</keyword>
<dbReference type="EMBL" id="PCGR01000002">
    <property type="protein sequence ID" value="PJK16864.1"/>
    <property type="molecule type" value="Genomic_DNA"/>
</dbReference>
<dbReference type="AlphaFoldDB" id="A0A2M9F081"/>
<organism evidence="1 2">
    <name type="scientific">Chryseomicrobium excrementi</name>
    <dbReference type="NCBI Taxonomy" id="2041346"/>
    <lineage>
        <taxon>Bacteria</taxon>
        <taxon>Bacillati</taxon>
        <taxon>Bacillota</taxon>
        <taxon>Bacilli</taxon>
        <taxon>Bacillales</taxon>
        <taxon>Caryophanaceae</taxon>
        <taxon>Chryseomicrobium</taxon>
    </lineage>
</organism>
<proteinExistence type="predicted"/>
<name>A0A2M9F081_9BACL</name>
<gene>
    <name evidence="1" type="ORF">CQS04_06845</name>
</gene>
<accession>A0A2M9F081</accession>
<comment type="caution">
    <text evidence="1">The sequence shown here is derived from an EMBL/GenBank/DDBJ whole genome shotgun (WGS) entry which is preliminary data.</text>
</comment>
<protein>
    <submittedName>
        <fullName evidence="1">Uncharacterized protein</fullName>
    </submittedName>
</protein>
<dbReference type="Proteomes" id="UP000228680">
    <property type="component" value="Unassembled WGS sequence"/>
</dbReference>
<evidence type="ECO:0000313" key="1">
    <source>
        <dbReference type="EMBL" id="PJK16864.1"/>
    </source>
</evidence>
<evidence type="ECO:0000313" key="2">
    <source>
        <dbReference type="Proteomes" id="UP000228680"/>
    </source>
</evidence>